<gene>
    <name evidence="2" type="ordered locus">Ta0855</name>
</gene>
<dbReference type="RefSeq" id="WP_010901265.1">
    <property type="nucleotide sequence ID" value="NC_002578.1"/>
</dbReference>
<evidence type="ECO:0000313" key="3">
    <source>
        <dbReference type="Proteomes" id="UP000001024"/>
    </source>
</evidence>
<proteinExistence type="predicted"/>
<name>Q9HJV8_THEAC</name>
<dbReference type="STRING" id="273075.gene:9572069"/>
<dbReference type="OrthoDB" id="380452at2157"/>
<dbReference type="Proteomes" id="UP000001024">
    <property type="component" value="Chromosome"/>
</dbReference>
<dbReference type="EMBL" id="AL445065">
    <property type="protein sequence ID" value="CAC11984.1"/>
    <property type="molecule type" value="Genomic_DNA"/>
</dbReference>
<dbReference type="KEGG" id="tac:Ta0855"/>
<keyword evidence="1" id="KW-0812">Transmembrane</keyword>
<dbReference type="EnsemblBacteria" id="CAC11984">
    <property type="protein sequence ID" value="CAC11984"/>
    <property type="gene ID" value="CAC11984"/>
</dbReference>
<feature type="transmembrane region" description="Helical" evidence="1">
    <location>
        <begin position="7"/>
        <end position="26"/>
    </location>
</feature>
<dbReference type="eggNOG" id="arCOG06977">
    <property type="taxonomic scope" value="Archaea"/>
</dbReference>
<dbReference type="HOGENOM" id="CLU_1044354_0_0_2"/>
<keyword evidence="1" id="KW-1133">Transmembrane helix</keyword>
<organism evidence="2 3">
    <name type="scientific">Thermoplasma acidophilum (strain ATCC 25905 / DSM 1728 / JCM 9062 / NBRC 15155 / AMRC-C165)</name>
    <dbReference type="NCBI Taxonomy" id="273075"/>
    <lineage>
        <taxon>Archaea</taxon>
        <taxon>Methanobacteriati</taxon>
        <taxon>Thermoplasmatota</taxon>
        <taxon>Thermoplasmata</taxon>
        <taxon>Thermoplasmatales</taxon>
        <taxon>Thermoplasmataceae</taxon>
        <taxon>Thermoplasma</taxon>
    </lineage>
</organism>
<evidence type="ECO:0000313" key="2">
    <source>
        <dbReference type="EMBL" id="CAC11984.1"/>
    </source>
</evidence>
<sequence length="266" mass="29185">MNVLFKRLIIVAVAVAIVVPTVYYAVSLNNSTQKQSDPLYYAPSDSSMIGYVNYNGTHLYIFANNRSYGIIVDSSSLSSLNFSRISSLTGKTNVSQSGNGSGLNLTSKVNIVMYANYKNYQIYMIKNISFSFAGVSFGNQSIYLYTDNGFVVIGNINGIFDSINATLNGRNAVGYSGYINTGANVSLAIFNLTDKFVKSVYLNMTGYNVTGKIVFTNYTYESYFISMASNIRGFNVTGVNDLSLLFTMNARSFDSVYEFIGVLNGQ</sequence>
<dbReference type="AlphaFoldDB" id="Q9HJV8"/>
<protein>
    <submittedName>
        <fullName evidence="2">Uncharacterized protein</fullName>
    </submittedName>
</protein>
<dbReference type="PaxDb" id="273075-Ta0855"/>
<dbReference type="InParanoid" id="Q9HJV8"/>
<keyword evidence="1" id="KW-0472">Membrane</keyword>
<reference evidence="2 3" key="1">
    <citation type="journal article" date="2000" name="Nature">
        <title>The genome sequence of the thermoacidophilic scavenger Thermoplasma acidophilum.</title>
        <authorList>
            <person name="Ruepp A."/>
            <person name="Graml W."/>
            <person name="Santos-Martinez M.L."/>
            <person name="Koretke K.K."/>
            <person name="Volker C."/>
            <person name="Mewes H.W."/>
            <person name="Frishman D."/>
            <person name="Stocker S."/>
            <person name="Lupas A.N."/>
            <person name="Baumeister W."/>
        </authorList>
    </citation>
    <scope>NUCLEOTIDE SEQUENCE [LARGE SCALE GENOMIC DNA]</scope>
    <source>
        <strain evidence="3">ATCC 25905 / DSM 1728 / JCM 9062 / NBRC 15155 / AMRC-C165</strain>
    </source>
</reference>
<keyword evidence="3" id="KW-1185">Reference proteome</keyword>
<evidence type="ECO:0000256" key="1">
    <source>
        <dbReference type="SAM" id="Phobius"/>
    </source>
</evidence>
<accession>Q9HJV8</accession>